<dbReference type="EMBL" id="CAJOBJ010054669">
    <property type="protein sequence ID" value="CAF4390424.1"/>
    <property type="molecule type" value="Genomic_DNA"/>
</dbReference>
<gene>
    <name evidence="2" type="ORF">BYL167_LOCUS26132</name>
    <name evidence="3" type="ORF">BYL167_LOCUS26157</name>
    <name evidence="4" type="ORF">GIL414_LOCUS29703</name>
    <name evidence="5" type="ORF">GIL414_LOCUS29793</name>
</gene>
<dbReference type="EMBL" id="CAJOBJ010055170">
    <property type="protein sequence ID" value="CAF4392509.1"/>
    <property type="molecule type" value="Genomic_DNA"/>
</dbReference>
<evidence type="ECO:0000313" key="3">
    <source>
        <dbReference type="EMBL" id="CAF4266737.1"/>
    </source>
</evidence>
<evidence type="ECO:0000313" key="2">
    <source>
        <dbReference type="EMBL" id="CAF4266134.1"/>
    </source>
</evidence>
<dbReference type="EMBL" id="CAJOBH010028915">
    <property type="protein sequence ID" value="CAF4266134.1"/>
    <property type="molecule type" value="Genomic_DNA"/>
</dbReference>
<feature type="region of interest" description="Disordered" evidence="1">
    <location>
        <begin position="36"/>
        <end position="67"/>
    </location>
</feature>
<dbReference type="EMBL" id="CAJOBH010029013">
    <property type="protein sequence ID" value="CAF4266737.1"/>
    <property type="molecule type" value="Genomic_DNA"/>
</dbReference>
<dbReference type="Proteomes" id="UP000681967">
    <property type="component" value="Unassembled WGS sequence"/>
</dbReference>
<organism evidence="3 6">
    <name type="scientific">Rotaria magnacalcarata</name>
    <dbReference type="NCBI Taxonomy" id="392030"/>
    <lineage>
        <taxon>Eukaryota</taxon>
        <taxon>Metazoa</taxon>
        <taxon>Spiralia</taxon>
        <taxon>Gnathifera</taxon>
        <taxon>Rotifera</taxon>
        <taxon>Eurotatoria</taxon>
        <taxon>Bdelloidea</taxon>
        <taxon>Philodinida</taxon>
        <taxon>Philodinidae</taxon>
        <taxon>Rotaria</taxon>
    </lineage>
</organism>
<feature type="non-terminal residue" evidence="3">
    <location>
        <position position="1"/>
    </location>
</feature>
<sequence length="95" mass="10362">RSAPRLNVISTDTMSSLRKINTAGGGPITMLYKIPPPPFSRSSSTSSLSTETTLRVSSPEPEEHEPLKPLYITEITVPPKPIVHVHEARKTTVVT</sequence>
<proteinExistence type="predicted"/>
<dbReference type="Proteomes" id="UP000681720">
    <property type="component" value="Unassembled WGS sequence"/>
</dbReference>
<evidence type="ECO:0000313" key="6">
    <source>
        <dbReference type="Proteomes" id="UP000681967"/>
    </source>
</evidence>
<accession>A0A8S2T890</accession>
<evidence type="ECO:0000313" key="4">
    <source>
        <dbReference type="EMBL" id="CAF4390424.1"/>
    </source>
</evidence>
<feature type="compositionally biased region" description="Low complexity" evidence="1">
    <location>
        <begin position="40"/>
        <end position="59"/>
    </location>
</feature>
<name>A0A8S2T890_9BILA</name>
<evidence type="ECO:0000256" key="1">
    <source>
        <dbReference type="SAM" id="MobiDB-lite"/>
    </source>
</evidence>
<protein>
    <submittedName>
        <fullName evidence="3">Uncharacterized protein</fullName>
    </submittedName>
</protein>
<reference evidence="3" key="1">
    <citation type="submission" date="2021-02" db="EMBL/GenBank/DDBJ databases">
        <authorList>
            <person name="Nowell W R."/>
        </authorList>
    </citation>
    <scope>NUCLEOTIDE SEQUENCE</scope>
</reference>
<dbReference type="AlphaFoldDB" id="A0A8S2T890"/>
<evidence type="ECO:0000313" key="5">
    <source>
        <dbReference type="EMBL" id="CAF4392509.1"/>
    </source>
</evidence>
<comment type="caution">
    <text evidence="3">The sequence shown here is derived from an EMBL/GenBank/DDBJ whole genome shotgun (WGS) entry which is preliminary data.</text>
</comment>
<feature type="non-terminal residue" evidence="3">
    <location>
        <position position="95"/>
    </location>
</feature>